<protein>
    <submittedName>
        <fullName evidence="1">Uncharacterized protein</fullName>
    </submittedName>
</protein>
<organism evidence="1">
    <name type="scientific">marine metagenome</name>
    <dbReference type="NCBI Taxonomy" id="408172"/>
    <lineage>
        <taxon>unclassified sequences</taxon>
        <taxon>metagenomes</taxon>
        <taxon>ecological metagenomes</taxon>
    </lineage>
</organism>
<evidence type="ECO:0000313" key="1">
    <source>
        <dbReference type="EMBL" id="SVA91563.1"/>
    </source>
</evidence>
<dbReference type="EMBL" id="UINC01022277">
    <property type="protein sequence ID" value="SVA91563.1"/>
    <property type="molecule type" value="Genomic_DNA"/>
</dbReference>
<dbReference type="AlphaFoldDB" id="A0A381ZS22"/>
<name>A0A381ZS22_9ZZZZ</name>
<gene>
    <name evidence="1" type="ORF">METZ01_LOCUS144417</name>
</gene>
<sequence length="38" mass="4193">MTTLDGSGEERSLDTIVDVITPIANIIEVKRIKYNGVM</sequence>
<reference evidence="1" key="1">
    <citation type="submission" date="2018-05" db="EMBL/GenBank/DDBJ databases">
        <authorList>
            <person name="Lanie J.A."/>
            <person name="Ng W.-L."/>
            <person name="Kazmierczak K.M."/>
            <person name="Andrzejewski T.M."/>
            <person name="Davidsen T.M."/>
            <person name="Wayne K.J."/>
            <person name="Tettelin H."/>
            <person name="Glass J.I."/>
            <person name="Rusch D."/>
            <person name="Podicherti R."/>
            <person name="Tsui H.-C.T."/>
            <person name="Winkler M.E."/>
        </authorList>
    </citation>
    <scope>NUCLEOTIDE SEQUENCE</scope>
</reference>
<accession>A0A381ZS22</accession>
<proteinExistence type="predicted"/>